<dbReference type="AlphaFoldDB" id="A0A0D2KRI7"/>
<dbReference type="RefSeq" id="XP_013897173.1">
    <property type="nucleotide sequence ID" value="XM_014041719.1"/>
</dbReference>
<organism evidence="1 2">
    <name type="scientific">Monoraphidium neglectum</name>
    <dbReference type="NCBI Taxonomy" id="145388"/>
    <lineage>
        <taxon>Eukaryota</taxon>
        <taxon>Viridiplantae</taxon>
        <taxon>Chlorophyta</taxon>
        <taxon>core chlorophytes</taxon>
        <taxon>Chlorophyceae</taxon>
        <taxon>CS clade</taxon>
        <taxon>Sphaeropleales</taxon>
        <taxon>Selenastraceae</taxon>
        <taxon>Monoraphidium</taxon>
    </lineage>
</organism>
<dbReference type="InterPro" id="IPR008914">
    <property type="entry name" value="PEBP"/>
</dbReference>
<dbReference type="STRING" id="145388.A0A0D2KRI7"/>
<sequence length="104" mass="11110">MADPDAPSPDAPKNRSWLHWLVVNCRAGEVGGGNGDVLCPYNGPTPPKGTHRYVFVLYEQPGGAKVKAANLDNRGKFNPAEWARQHVGTDSPAAATFFLAAHEG</sequence>
<dbReference type="OrthoDB" id="539216at2759"/>
<dbReference type="PANTHER" id="PTHR11362">
    <property type="entry name" value="PHOSPHATIDYLETHANOLAMINE-BINDING PROTEIN"/>
    <property type="match status" value="1"/>
</dbReference>
<dbReference type="CDD" id="cd00866">
    <property type="entry name" value="PEBP_euk"/>
    <property type="match status" value="1"/>
</dbReference>
<dbReference type="Gene3D" id="3.90.280.10">
    <property type="entry name" value="PEBP-like"/>
    <property type="match status" value="1"/>
</dbReference>
<dbReference type="Pfam" id="PF01161">
    <property type="entry name" value="PBP"/>
    <property type="match status" value="1"/>
</dbReference>
<evidence type="ECO:0000313" key="1">
    <source>
        <dbReference type="EMBL" id="KIY98153.1"/>
    </source>
</evidence>
<protein>
    <submittedName>
        <fullName evidence="1">Protein D2</fullName>
    </submittedName>
</protein>
<dbReference type="InterPro" id="IPR035810">
    <property type="entry name" value="PEBP_euk"/>
</dbReference>
<gene>
    <name evidence="1" type="ORF">MNEG_9808</name>
</gene>
<dbReference type="PANTHER" id="PTHR11362:SF82">
    <property type="entry name" value="PHOSPHATIDYLETHANOLAMINE-BINDING PROTEIN 4"/>
    <property type="match status" value="1"/>
</dbReference>
<dbReference type="SUPFAM" id="SSF49777">
    <property type="entry name" value="PEBP-like"/>
    <property type="match status" value="1"/>
</dbReference>
<proteinExistence type="predicted"/>
<dbReference type="Proteomes" id="UP000054498">
    <property type="component" value="Unassembled WGS sequence"/>
</dbReference>
<dbReference type="GeneID" id="25742683"/>
<dbReference type="KEGG" id="mng:MNEG_9808"/>
<reference evidence="1 2" key="1">
    <citation type="journal article" date="2013" name="BMC Genomics">
        <title>Reconstruction of the lipid metabolism for the microalga Monoraphidium neglectum from its genome sequence reveals characteristics suitable for biofuel production.</title>
        <authorList>
            <person name="Bogen C."/>
            <person name="Al-Dilaimi A."/>
            <person name="Albersmeier A."/>
            <person name="Wichmann J."/>
            <person name="Grundmann M."/>
            <person name="Rupp O."/>
            <person name="Lauersen K.J."/>
            <person name="Blifernez-Klassen O."/>
            <person name="Kalinowski J."/>
            <person name="Goesmann A."/>
            <person name="Mussgnug J.H."/>
            <person name="Kruse O."/>
        </authorList>
    </citation>
    <scope>NUCLEOTIDE SEQUENCE [LARGE SCALE GENOMIC DNA]</scope>
    <source>
        <strain evidence="1 2">SAG 48.87</strain>
    </source>
</reference>
<name>A0A0D2KRI7_9CHLO</name>
<dbReference type="InterPro" id="IPR036610">
    <property type="entry name" value="PEBP-like_sf"/>
</dbReference>
<dbReference type="EMBL" id="KK102289">
    <property type="protein sequence ID" value="KIY98153.1"/>
    <property type="molecule type" value="Genomic_DNA"/>
</dbReference>
<keyword evidence="2" id="KW-1185">Reference proteome</keyword>
<accession>A0A0D2KRI7</accession>
<evidence type="ECO:0000313" key="2">
    <source>
        <dbReference type="Proteomes" id="UP000054498"/>
    </source>
</evidence>